<name>A0A0F3MHP8_ORITS</name>
<evidence type="ECO:0000313" key="4">
    <source>
        <dbReference type="Proteomes" id="UP000244959"/>
    </source>
</evidence>
<sequence length="74" mass="8308">MTIIVGIAVSKEKFDAAVLINNKVQIKKFNNNVDGFNKLVTHLKSRGDNHGLCLYGSSWDLLKRLSTISIRLYS</sequence>
<accession>A0A0F3MHP8</accession>
<dbReference type="Proteomes" id="UP000244959">
    <property type="component" value="Chromosome I"/>
</dbReference>
<proteinExistence type="predicted"/>
<keyword evidence="4" id="KW-1185">Reference proteome</keyword>
<gene>
    <name evidence="2" type="ORF">GILLIAM_01851</name>
    <name evidence="1" type="ORF">OTSGILL_0300</name>
</gene>
<dbReference type="EMBL" id="LANO01000002">
    <property type="protein sequence ID" value="KJV54079.1"/>
    <property type="molecule type" value="Genomic_DNA"/>
</dbReference>
<evidence type="ECO:0000313" key="3">
    <source>
        <dbReference type="Proteomes" id="UP000033769"/>
    </source>
</evidence>
<evidence type="ECO:0000313" key="1">
    <source>
        <dbReference type="EMBL" id="KJV54079.1"/>
    </source>
</evidence>
<reference evidence="4" key="3">
    <citation type="submission" date="2018-03" db="EMBL/GenBank/DDBJ databases">
        <authorList>
            <person name="Batty M. E."/>
            <person name="Batty M E."/>
        </authorList>
    </citation>
    <scope>NUCLEOTIDE SEQUENCE [LARGE SCALE GENOMIC DNA]</scope>
    <source>
        <strain evidence="4">Gilliam</strain>
    </source>
</reference>
<reference evidence="2" key="2">
    <citation type="submission" date="2018-03" db="EMBL/GenBank/DDBJ databases">
        <authorList>
            <person name="Keele B.F."/>
        </authorList>
    </citation>
    <scope>NUCLEOTIDE SEQUENCE [LARGE SCALE GENOMIC DNA]</scope>
    <source>
        <strain evidence="2">Gilliam</strain>
    </source>
</reference>
<dbReference type="Proteomes" id="UP000033769">
    <property type="component" value="Unassembled WGS sequence"/>
</dbReference>
<protein>
    <submittedName>
        <fullName evidence="2">IS110 family transposase</fullName>
    </submittedName>
    <submittedName>
        <fullName evidence="1">Transposase family protein</fullName>
    </submittedName>
</protein>
<dbReference type="AlphaFoldDB" id="A0A0F3MHP8"/>
<dbReference type="EMBL" id="LS398551">
    <property type="protein sequence ID" value="SPR09291.1"/>
    <property type="molecule type" value="Genomic_DNA"/>
</dbReference>
<evidence type="ECO:0000313" key="2">
    <source>
        <dbReference type="EMBL" id="SPR09291.1"/>
    </source>
</evidence>
<reference evidence="1 3" key="1">
    <citation type="submission" date="2015-02" db="EMBL/GenBank/DDBJ databases">
        <title>Genome Sequencing of Rickettsiales.</title>
        <authorList>
            <person name="Daugherty S.C."/>
            <person name="Su Q."/>
            <person name="Abolude K."/>
            <person name="Beier-Sexton M."/>
            <person name="Carlyon J.A."/>
            <person name="Carter R."/>
            <person name="Day N.P."/>
            <person name="Dumler S.J."/>
            <person name="Dyachenko V."/>
            <person name="Godinez A."/>
            <person name="Kurtti T.J."/>
            <person name="Lichay M."/>
            <person name="Mullins K.E."/>
            <person name="Ott S."/>
            <person name="Pappas-Brown V."/>
            <person name="Paris D.H."/>
            <person name="Patel P."/>
            <person name="Richards A.L."/>
            <person name="Sadzewicz L."/>
            <person name="Sears K."/>
            <person name="Seidman D."/>
            <person name="Sengamalay N."/>
            <person name="Stenos J."/>
            <person name="Tallon L.J."/>
            <person name="Vincent G."/>
            <person name="Fraser C.M."/>
            <person name="Munderloh U."/>
            <person name="Dunning-Hotopp J.C."/>
        </authorList>
    </citation>
    <scope>NUCLEOTIDE SEQUENCE [LARGE SCALE GENOMIC DNA]</scope>
    <source>
        <strain evidence="1 3">Gilliam</strain>
    </source>
</reference>
<organism evidence="1 3">
    <name type="scientific">Orientia tsutsugamushi str. Gilliam</name>
    <dbReference type="NCBI Taxonomy" id="1359184"/>
    <lineage>
        <taxon>Bacteria</taxon>
        <taxon>Pseudomonadati</taxon>
        <taxon>Pseudomonadota</taxon>
        <taxon>Alphaproteobacteria</taxon>
        <taxon>Rickettsiales</taxon>
        <taxon>Rickettsiaceae</taxon>
        <taxon>Rickettsieae</taxon>
        <taxon>Orientia</taxon>
    </lineage>
</organism>
<dbReference type="PATRIC" id="fig|1359184.3.peg.862"/>